<dbReference type="EMBL" id="BQKI01000080">
    <property type="protein sequence ID" value="GJN28542.1"/>
    <property type="molecule type" value="Genomic_DNA"/>
</dbReference>
<dbReference type="AlphaFoldDB" id="A0AAV5F120"/>
<dbReference type="Proteomes" id="UP001054889">
    <property type="component" value="Unassembled WGS sequence"/>
</dbReference>
<evidence type="ECO:0008006" key="3">
    <source>
        <dbReference type="Google" id="ProtNLM"/>
    </source>
</evidence>
<dbReference type="PANTHER" id="PTHR34223">
    <property type="entry name" value="OS11G0201299 PROTEIN"/>
    <property type="match status" value="1"/>
</dbReference>
<evidence type="ECO:0000313" key="1">
    <source>
        <dbReference type="EMBL" id="GJN28542.1"/>
    </source>
</evidence>
<sequence length="129" mass="14096">MLCRRACSLGAGATSASPCLFCASAALAILSRTENSCLFQFDRHKGSDCRYVNLWMRHAFMCQVRVLSVTILGGGGMIKELKVDNRPLVSQCLTKLKLSGLVLAGKFLDLSSCRALKYLKISGRVPHSR</sequence>
<protein>
    <recommendedName>
        <fullName evidence="3">Secreted protein</fullName>
    </recommendedName>
</protein>
<dbReference type="PANTHER" id="PTHR34223:SF51">
    <property type="entry name" value="OS06G0556300 PROTEIN"/>
    <property type="match status" value="1"/>
</dbReference>
<accession>A0AAV5F120</accession>
<name>A0AAV5F120_ELECO</name>
<gene>
    <name evidence="1" type="primary">gb16681</name>
    <name evidence="1" type="ORF">PR202_gb16681</name>
</gene>
<comment type="caution">
    <text evidence="1">The sequence shown here is derived from an EMBL/GenBank/DDBJ whole genome shotgun (WGS) entry which is preliminary data.</text>
</comment>
<keyword evidence="2" id="KW-1185">Reference proteome</keyword>
<dbReference type="InterPro" id="IPR053197">
    <property type="entry name" value="F-box_SCFL_complex_component"/>
</dbReference>
<evidence type="ECO:0000313" key="2">
    <source>
        <dbReference type="Proteomes" id="UP001054889"/>
    </source>
</evidence>
<reference evidence="1" key="1">
    <citation type="journal article" date="2018" name="DNA Res.">
        <title>Multiple hybrid de novo genome assembly of finger millet, an orphan allotetraploid crop.</title>
        <authorList>
            <person name="Hatakeyama M."/>
            <person name="Aluri S."/>
            <person name="Balachadran M.T."/>
            <person name="Sivarajan S.R."/>
            <person name="Patrignani A."/>
            <person name="Gruter S."/>
            <person name="Poveda L."/>
            <person name="Shimizu-Inatsugi R."/>
            <person name="Baeten J."/>
            <person name="Francoijs K.J."/>
            <person name="Nataraja K.N."/>
            <person name="Reddy Y.A.N."/>
            <person name="Phadnis S."/>
            <person name="Ravikumar R.L."/>
            <person name="Schlapbach R."/>
            <person name="Sreeman S.M."/>
            <person name="Shimizu K.K."/>
        </authorList>
    </citation>
    <scope>NUCLEOTIDE SEQUENCE</scope>
</reference>
<proteinExistence type="predicted"/>
<organism evidence="1 2">
    <name type="scientific">Eleusine coracana subsp. coracana</name>
    <dbReference type="NCBI Taxonomy" id="191504"/>
    <lineage>
        <taxon>Eukaryota</taxon>
        <taxon>Viridiplantae</taxon>
        <taxon>Streptophyta</taxon>
        <taxon>Embryophyta</taxon>
        <taxon>Tracheophyta</taxon>
        <taxon>Spermatophyta</taxon>
        <taxon>Magnoliopsida</taxon>
        <taxon>Liliopsida</taxon>
        <taxon>Poales</taxon>
        <taxon>Poaceae</taxon>
        <taxon>PACMAD clade</taxon>
        <taxon>Chloridoideae</taxon>
        <taxon>Cynodonteae</taxon>
        <taxon>Eleusininae</taxon>
        <taxon>Eleusine</taxon>
    </lineage>
</organism>
<reference evidence="1" key="2">
    <citation type="submission" date="2021-12" db="EMBL/GenBank/DDBJ databases">
        <title>Resequencing data analysis of finger millet.</title>
        <authorList>
            <person name="Hatakeyama M."/>
            <person name="Aluri S."/>
            <person name="Balachadran M.T."/>
            <person name="Sivarajan S.R."/>
            <person name="Poveda L."/>
            <person name="Shimizu-Inatsugi R."/>
            <person name="Schlapbach R."/>
            <person name="Sreeman S.M."/>
            <person name="Shimizu K.K."/>
        </authorList>
    </citation>
    <scope>NUCLEOTIDE SEQUENCE</scope>
</reference>